<dbReference type="PRINTS" id="PR00986">
    <property type="entry name" value="TRNASYNTHVAL"/>
</dbReference>
<dbReference type="GO" id="GO:0005524">
    <property type="term" value="F:ATP binding"/>
    <property type="evidence" value="ECO:0007669"/>
    <property type="project" value="UniProtKB-UniRule"/>
</dbReference>
<dbReference type="PROSITE" id="PS00178">
    <property type="entry name" value="AA_TRNA_LIGASE_I"/>
    <property type="match status" value="1"/>
</dbReference>
<feature type="domain" description="Valyl-tRNA synthetase tRNA-binding arm" evidence="15">
    <location>
        <begin position="814"/>
        <end position="878"/>
    </location>
</feature>
<dbReference type="SUPFAM" id="SSF52374">
    <property type="entry name" value="Nucleotidylyl transferase"/>
    <property type="match status" value="1"/>
</dbReference>
<evidence type="ECO:0000256" key="9">
    <source>
        <dbReference type="ARBA" id="ARBA00023146"/>
    </source>
</evidence>
<keyword evidence="17" id="KW-1185">Reference proteome</keyword>
<keyword evidence="4 12" id="KW-0436">Ligase</keyword>
<evidence type="ECO:0000256" key="8">
    <source>
        <dbReference type="ARBA" id="ARBA00023054"/>
    </source>
</evidence>
<dbReference type="Gene3D" id="3.40.50.620">
    <property type="entry name" value="HUPs"/>
    <property type="match status" value="2"/>
</dbReference>
<evidence type="ECO:0000256" key="4">
    <source>
        <dbReference type="ARBA" id="ARBA00022598"/>
    </source>
</evidence>
<feature type="domain" description="Aminoacyl-tRNA synthetase class Ia" evidence="13">
    <location>
        <begin position="18"/>
        <end position="565"/>
    </location>
</feature>
<dbReference type="FunFam" id="1.10.730.10:FF:000014">
    <property type="entry name" value="Valine--tRNA ligase"/>
    <property type="match status" value="1"/>
</dbReference>
<dbReference type="PATRIC" id="fig|520764.3.peg.1157"/>
<dbReference type="InterPro" id="IPR009008">
    <property type="entry name" value="Val/Leu/Ile-tRNA-synth_edit"/>
</dbReference>
<name>A0A140LA16_9FIRM</name>
<dbReference type="Gene3D" id="2.170.220.10">
    <property type="match status" value="1"/>
</dbReference>
<dbReference type="InterPro" id="IPR001412">
    <property type="entry name" value="aa-tRNA-synth_I_CS"/>
</dbReference>
<dbReference type="InParanoid" id="A0A140LA16"/>
<feature type="coiled-coil region" evidence="12">
    <location>
        <begin position="812"/>
        <end position="874"/>
    </location>
</feature>
<reference evidence="16 17" key="1">
    <citation type="submission" date="2015-12" db="EMBL/GenBank/DDBJ databases">
        <title>Draft genome sequnece of Fervidicola ferrireducens strain Y170.</title>
        <authorList>
            <person name="Patel B.K."/>
        </authorList>
    </citation>
    <scope>NUCLEOTIDE SEQUENCE [LARGE SCALE GENOMIC DNA]</scope>
    <source>
        <strain evidence="16 17">Y170</strain>
    </source>
</reference>
<evidence type="ECO:0000256" key="3">
    <source>
        <dbReference type="ARBA" id="ARBA00022490"/>
    </source>
</evidence>
<dbReference type="GO" id="GO:0002161">
    <property type="term" value="F:aminoacyl-tRNA deacylase activity"/>
    <property type="evidence" value="ECO:0007669"/>
    <property type="project" value="InterPro"/>
</dbReference>
<evidence type="ECO:0000256" key="12">
    <source>
        <dbReference type="HAMAP-Rule" id="MF_02004"/>
    </source>
</evidence>
<keyword evidence="3 12" id="KW-0963">Cytoplasm</keyword>
<dbReference type="EMBL" id="LOED01000011">
    <property type="protein sequence ID" value="KXG77391.1"/>
    <property type="molecule type" value="Genomic_DNA"/>
</dbReference>
<dbReference type="GO" id="GO:0004832">
    <property type="term" value="F:valine-tRNA ligase activity"/>
    <property type="evidence" value="ECO:0007669"/>
    <property type="project" value="UniProtKB-UniRule"/>
</dbReference>
<dbReference type="InterPro" id="IPR002303">
    <property type="entry name" value="Valyl-tRNA_ligase"/>
</dbReference>
<evidence type="ECO:0000259" key="14">
    <source>
        <dbReference type="Pfam" id="PF08264"/>
    </source>
</evidence>
<keyword evidence="5 12" id="KW-0547">Nucleotide-binding</keyword>
<dbReference type="SUPFAM" id="SSF46589">
    <property type="entry name" value="tRNA-binding arm"/>
    <property type="match status" value="1"/>
</dbReference>
<comment type="caution">
    <text evidence="16">The sequence shown here is derived from an EMBL/GenBank/DDBJ whole genome shotgun (WGS) entry which is preliminary data.</text>
</comment>
<dbReference type="InterPro" id="IPR009080">
    <property type="entry name" value="tRNAsynth_Ia_anticodon-bd"/>
</dbReference>
<dbReference type="PANTHER" id="PTHR11946:SF93">
    <property type="entry name" value="VALINE--TRNA LIGASE, CHLOROPLASTIC_MITOCHONDRIAL 2"/>
    <property type="match status" value="1"/>
</dbReference>
<dbReference type="Pfam" id="PF08264">
    <property type="entry name" value="Anticodon_1"/>
    <property type="match status" value="1"/>
</dbReference>
<dbReference type="Pfam" id="PF10458">
    <property type="entry name" value="Val_tRNA-synt_C"/>
    <property type="match status" value="1"/>
</dbReference>
<dbReference type="Gene3D" id="3.90.740.10">
    <property type="entry name" value="Valyl/Leucyl/Isoleucyl-tRNA synthetase, editing domain"/>
    <property type="match status" value="1"/>
</dbReference>
<dbReference type="Proteomes" id="UP000070427">
    <property type="component" value="Unassembled WGS sequence"/>
</dbReference>
<evidence type="ECO:0000313" key="17">
    <source>
        <dbReference type="Proteomes" id="UP000070427"/>
    </source>
</evidence>
<dbReference type="Pfam" id="PF00133">
    <property type="entry name" value="tRNA-synt_1"/>
    <property type="match status" value="1"/>
</dbReference>
<dbReference type="FunFam" id="1.10.287.380:FF:000001">
    <property type="entry name" value="Valine--tRNA ligase"/>
    <property type="match status" value="1"/>
</dbReference>
<dbReference type="InterPro" id="IPR014729">
    <property type="entry name" value="Rossmann-like_a/b/a_fold"/>
</dbReference>
<dbReference type="RefSeq" id="WP_066353009.1">
    <property type="nucleotide sequence ID" value="NZ_LOED01000011.1"/>
</dbReference>
<dbReference type="InterPro" id="IPR013155">
    <property type="entry name" value="M/V/L/I-tRNA-synth_anticd-bd"/>
</dbReference>
<evidence type="ECO:0000256" key="11">
    <source>
        <dbReference type="ARBA" id="ARBA00060830"/>
    </source>
</evidence>
<feature type="binding site" evidence="12">
    <location>
        <position position="529"/>
    </location>
    <ligand>
        <name>ATP</name>
        <dbReference type="ChEBI" id="CHEBI:30616"/>
    </ligand>
</feature>
<dbReference type="FunFam" id="3.40.50.620:FF:000032">
    <property type="entry name" value="Valine--tRNA ligase"/>
    <property type="match status" value="1"/>
</dbReference>
<dbReference type="InterPro" id="IPR019499">
    <property type="entry name" value="Val-tRNA_synth_tRNA-bd"/>
</dbReference>
<comment type="domain">
    <text evidence="12">The C-terminal coiled-coil domain is crucial for aminoacylation activity.</text>
</comment>
<dbReference type="Gene3D" id="1.10.730.10">
    <property type="entry name" value="Isoleucyl-tRNA Synthetase, Domain 1"/>
    <property type="match status" value="1"/>
</dbReference>
<dbReference type="FunCoup" id="A0A140LA16">
    <property type="interactions" value="402"/>
</dbReference>
<comment type="subunit">
    <text evidence="2 12">Monomer.</text>
</comment>
<protein>
    <recommendedName>
        <fullName evidence="12">Valine--tRNA ligase</fullName>
        <ecNumber evidence="12">6.1.1.9</ecNumber>
    </recommendedName>
    <alternativeName>
        <fullName evidence="12">Valyl-tRNA synthetase</fullName>
        <shortName evidence="12">ValRS</shortName>
    </alternativeName>
</protein>
<dbReference type="STRING" id="520764.AN618_11190"/>
<dbReference type="CDD" id="cd07962">
    <property type="entry name" value="Anticodon_Ia_Val"/>
    <property type="match status" value="1"/>
</dbReference>
<dbReference type="CDD" id="cd00817">
    <property type="entry name" value="ValRS_core"/>
    <property type="match status" value="1"/>
</dbReference>
<dbReference type="InterPro" id="IPR010978">
    <property type="entry name" value="tRNA-bd_arm"/>
</dbReference>
<dbReference type="SUPFAM" id="SSF50677">
    <property type="entry name" value="ValRS/IleRS/LeuRS editing domain"/>
    <property type="match status" value="1"/>
</dbReference>
<accession>A0A140LA16</accession>
<evidence type="ECO:0000256" key="2">
    <source>
        <dbReference type="ARBA" id="ARBA00011245"/>
    </source>
</evidence>
<evidence type="ECO:0000259" key="15">
    <source>
        <dbReference type="Pfam" id="PF10458"/>
    </source>
</evidence>
<organism evidence="16 17">
    <name type="scientific">Fervidicola ferrireducens</name>
    <dbReference type="NCBI Taxonomy" id="520764"/>
    <lineage>
        <taxon>Bacteria</taxon>
        <taxon>Bacillati</taxon>
        <taxon>Bacillota</taxon>
        <taxon>Clostridia</taxon>
        <taxon>Thermosediminibacterales</taxon>
        <taxon>Thermosediminibacteraceae</taxon>
        <taxon>Fervidicola</taxon>
    </lineage>
</organism>
<dbReference type="GO" id="GO:0006438">
    <property type="term" value="P:valyl-tRNA aminoacylation"/>
    <property type="evidence" value="ECO:0007669"/>
    <property type="project" value="UniProtKB-UniRule"/>
</dbReference>
<evidence type="ECO:0000259" key="13">
    <source>
        <dbReference type="Pfam" id="PF00133"/>
    </source>
</evidence>
<dbReference type="InterPro" id="IPR037118">
    <property type="entry name" value="Val-tRNA_synth_C_sf"/>
</dbReference>
<comment type="subcellular location">
    <subcellularLocation>
        <location evidence="1 12">Cytoplasm</location>
    </subcellularLocation>
</comment>
<evidence type="ECO:0000256" key="5">
    <source>
        <dbReference type="ARBA" id="ARBA00022741"/>
    </source>
</evidence>
<comment type="domain">
    <text evidence="12">ValRS has two distinct active sites: one for aminoacylation and one for editing. The misactivated threonine is translocated from the active site to the editing site.</text>
</comment>
<dbReference type="InterPro" id="IPR002300">
    <property type="entry name" value="aa-tRNA-synth_Ia"/>
</dbReference>
<dbReference type="EC" id="6.1.1.9" evidence="12"/>
<dbReference type="FunFam" id="3.40.50.620:FF:000098">
    <property type="entry name" value="Valine--tRNA ligase"/>
    <property type="match status" value="1"/>
</dbReference>
<dbReference type="FunFam" id="3.90.740.10:FF:000005">
    <property type="entry name" value="Valine--tRNA ligase, mitochondrial"/>
    <property type="match status" value="1"/>
</dbReference>
<evidence type="ECO:0000256" key="6">
    <source>
        <dbReference type="ARBA" id="ARBA00022840"/>
    </source>
</evidence>
<dbReference type="Gene3D" id="1.10.287.380">
    <property type="entry name" value="Valyl-tRNA synthetase, C-terminal domain"/>
    <property type="match status" value="1"/>
</dbReference>
<dbReference type="OrthoDB" id="9810365at2"/>
<proteinExistence type="inferred from homology"/>
<feature type="short sequence motif" description="'HIGH' region" evidence="12">
    <location>
        <begin position="47"/>
        <end position="57"/>
    </location>
</feature>
<dbReference type="AlphaFoldDB" id="A0A140LA16"/>
<evidence type="ECO:0000256" key="7">
    <source>
        <dbReference type="ARBA" id="ARBA00022917"/>
    </source>
</evidence>
<evidence type="ECO:0000256" key="1">
    <source>
        <dbReference type="ARBA" id="ARBA00004496"/>
    </source>
</evidence>
<evidence type="ECO:0000256" key="10">
    <source>
        <dbReference type="ARBA" id="ARBA00047552"/>
    </source>
</evidence>
<evidence type="ECO:0000313" key="16">
    <source>
        <dbReference type="EMBL" id="KXG77391.1"/>
    </source>
</evidence>
<feature type="short sequence motif" description="'KMSKS' region" evidence="12">
    <location>
        <begin position="526"/>
        <end position="530"/>
    </location>
</feature>
<comment type="function">
    <text evidence="12">Catalyzes the attachment of valine to tRNA(Val). As ValRS can inadvertently accommodate and process structurally similar amino acids such as threonine, to avoid such errors, it has a 'posttransfer' editing activity that hydrolyzes mischarged Thr-tRNA(Val) in a tRNA-dependent manner.</text>
</comment>
<dbReference type="PANTHER" id="PTHR11946">
    <property type="entry name" value="VALYL-TRNA SYNTHETASES"/>
    <property type="match status" value="1"/>
</dbReference>
<dbReference type="GO" id="GO:0005829">
    <property type="term" value="C:cytosol"/>
    <property type="evidence" value="ECO:0007669"/>
    <property type="project" value="TreeGrafter"/>
</dbReference>
<dbReference type="NCBIfam" id="TIGR00422">
    <property type="entry name" value="valS"/>
    <property type="match status" value="1"/>
</dbReference>
<keyword evidence="9 12" id="KW-0030">Aminoacyl-tRNA synthetase</keyword>
<gene>
    <name evidence="12 16" type="primary">valS</name>
    <name evidence="16" type="ORF">AN618_11190</name>
</gene>
<keyword evidence="7 12" id="KW-0648">Protein biosynthesis</keyword>
<comment type="catalytic activity">
    <reaction evidence="10 12">
        <text>tRNA(Val) + L-valine + ATP = L-valyl-tRNA(Val) + AMP + diphosphate</text>
        <dbReference type="Rhea" id="RHEA:10704"/>
        <dbReference type="Rhea" id="RHEA-COMP:9672"/>
        <dbReference type="Rhea" id="RHEA-COMP:9708"/>
        <dbReference type="ChEBI" id="CHEBI:30616"/>
        <dbReference type="ChEBI" id="CHEBI:33019"/>
        <dbReference type="ChEBI" id="CHEBI:57762"/>
        <dbReference type="ChEBI" id="CHEBI:78442"/>
        <dbReference type="ChEBI" id="CHEBI:78537"/>
        <dbReference type="ChEBI" id="CHEBI:456215"/>
        <dbReference type="EC" id="6.1.1.9"/>
    </reaction>
</comment>
<feature type="domain" description="Methionyl/Valyl/Leucyl/Isoleucyl-tRNA synthetase anticodon-binding" evidence="14">
    <location>
        <begin position="608"/>
        <end position="754"/>
    </location>
</feature>
<comment type="similarity">
    <text evidence="11 12">Belongs to the class-I aminoacyl-tRNA synthetase family. ValS type 1 subfamily.</text>
</comment>
<dbReference type="InterPro" id="IPR033705">
    <property type="entry name" value="Anticodon_Ia_Val"/>
</dbReference>
<dbReference type="HAMAP" id="MF_02004">
    <property type="entry name" value="Val_tRNA_synth_type1"/>
    <property type="match status" value="1"/>
</dbReference>
<keyword evidence="6 12" id="KW-0067">ATP-binding</keyword>
<dbReference type="SUPFAM" id="SSF47323">
    <property type="entry name" value="Anticodon-binding domain of a subclass of class I aminoacyl-tRNA synthetases"/>
    <property type="match status" value="1"/>
</dbReference>
<dbReference type="NCBIfam" id="NF004349">
    <property type="entry name" value="PRK05729.1"/>
    <property type="match status" value="1"/>
</dbReference>
<keyword evidence="8 12" id="KW-0175">Coiled coil</keyword>
<sequence>MAFSDIPSVYDPKSVENKWYKFWEENEFFRAKIEPEKEPFTIVIPPPNVTGNLHLGHALNNTIQDILIRYKRMRGYPTLWLPGTDHAGIATEAKVKEQLAEEGLSKYDLGREKFLERVWAWKEKYGNTIVNQLKKLGASCDWSRFRFTLDEGLSRAVREVFVRLYEKGLIYRGDYIVNWCPTCKTTLSDIEVEHEERQDKLYYVKYPFSDGSGHITVATTRPETILGDTAVAVNPADERYRAYIGKTVILPLVGREIPVIADEYVDMQFGTGAVKITPGHDPNDFEIGLRHGLPIIKVMDEEGRMNESAGKFKGQDRYECRKAIVEELKEKGFMAKIEDLTHSVGKCYRCDTVVEPMVSKQWFVRMKPLAEPAIEVVKQGRVQFVPERFTKIYINWLENIHDWCISRQLWWGHRIPAWYCQDCGETIVSRETPAKCTKCGGTSLEQDPDVLDTWFSSALWPFSTLGWPDETEDLKYFYPTTVLVTGYDIIFFWVARMIFMAMEFMKREPFKYVAITGLVRDAQGRKMSKSLGNGIDPLEVIEKYGADTLRFALCTGNTPGNDIRFSWEKAEHSRNFANKIWNASRFVMMNLEDFTPGEVEIDKLSLKDRWILSRLNDVTREVTEFLERFEVGMAAQKVYDFFWSEFCDWYIEMAKIDLYGEDESAKMRTKQVLYTVLERVLRLLHPFMPFITEEIWQHLPHEGRSIMVSAWPEYRADWRFEDAGDMQILMDAVRGIRNIRAEMNVPPSKKAKAVVRTGDAKTHELLRQNIEIIKALAKVSEADFIPEGNPAPGKAMSCVIRGAEIFIPMEGLVDLEAEVARLQKEKSDLEKEITAVRKKLSNHNFLAKAPKDVVEKEKQKEKDYIDMLKRIEARLQLLTAKS</sequence>